<evidence type="ECO:0000256" key="2">
    <source>
        <dbReference type="ARBA" id="ARBA00022692"/>
    </source>
</evidence>
<dbReference type="GO" id="GO:0009425">
    <property type="term" value="C:bacterial-type flagellum basal body"/>
    <property type="evidence" value="ECO:0007669"/>
    <property type="project" value="UniProtKB-SubCell"/>
</dbReference>
<keyword evidence="6" id="KW-0969">Cilium</keyword>
<protein>
    <recommendedName>
        <fullName evidence="5">Flagellar protein</fullName>
    </recommendedName>
</protein>
<accession>A0A4R1Q4W7</accession>
<keyword evidence="6" id="KW-0282">Flagellum</keyword>
<organism evidence="6 7">
    <name type="scientific">Anaerospora hongkongensis</name>
    <dbReference type="NCBI Taxonomy" id="244830"/>
    <lineage>
        <taxon>Bacteria</taxon>
        <taxon>Bacillati</taxon>
        <taxon>Bacillota</taxon>
        <taxon>Negativicutes</taxon>
        <taxon>Selenomonadales</taxon>
        <taxon>Sporomusaceae</taxon>
        <taxon>Anaerospora</taxon>
    </lineage>
</organism>
<comment type="subcellular location">
    <subcellularLocation>
        <location evidence="5">Cell membrane</location>
    </subcellularLocation>
    <subcellularLocation>
        <location evidence="5">Bacterial flagellum basal body</location>
    </subcellularLocation>
</comment>
<dbReference type="AlphaFoldDB" id="A0A4R1Q4W7"/>
<sequence length="173" mass="18868">MLLLLFLAVAGGQVYAQEQESGYLKYQDPTPPATSILSTIAYIFTLLLAFAVVIGLAYFTSRVLGQKLGQGAASNSRVLTTVPLGTNRTLQVVEIAGKVLLLGVTEQNITLLQEISDPEEITKLRNAPSSFAGSAFDQVFQRQLTSLQVMSQRFPAAFGSNRQPESEQEQEKR</sequence>
<keyword evidence="4 5" id="KW-0472">Membrane</keyword>
<feature type="transmembrane region" description="Helical" evidence="5">
    <location>
        <begin position="40"/>
        <end position="59"/>
    </location>
</feature>
<evidence type="ECO:0000256" key="5">
    <source>
        <dbReference type="RuleBase" id="RU362064"/>
    </source>
</evidence>
<dbReference type="EMBL" id="SLUI01000001">
    <property type="protein sequence ID" value="TCL40144.1"/>
    <property type="molecule type" value="Genomic_DNA"/>
</dbReference>
<evidence type="ECO:0000256" key="3">
    <source>
        <dbReference type="ARBA" id="ARBA00022989"/>
    </source>
</evidence>
<dbReference type="GO" id="GO:0044781">
    <property type="term" value="P:bacterial-type flagellum organization"/>
    <property type="evidence" value="ECO:0007669"/>
    <property type="project" value="UniProtKB-UniRule"/>
</dbReference>
<name>A0A4R1Q4W7_9FIRM</name>
<keyword evidence="5" id="KW-0975">Bacterial flagellum</keyword>
<gene>
    <name evidence="6" type="ORF">EV210_101345</name>
</gene>
<reference evidence="6 7" key="1">
    <citation type="submission" date="2019-03" db="EMBL/GenBank/DDBJ databases">
        <title>Genomic Encyclopedia of Type Strains, Phase IV (KMG-IV): sequencing the most valuable type-strain genomes for metagenomic binning, comparative biology and taxonomic classification.</title>
        <authorList>
            <person name="Goeker M."/>
        </authorList>
    </citation>
    <scope>NUCLEOTIDE SEQUENCE [LARGE SCALE GENOMIC DNA]</scope>
    <source>
        <strain evidence="6 7">DSM 15969</strain>
    </source>
</reference>
<dbReference type="InterPro" id="IPR022781">
    <property type="entry name" value="Flagellar_biosynth_FliO"/>
</dbReference>
<comment type="similarity">
    <text evidence="5">Belongs to the FliO/MopB family.</text>
</comment>
<keyword evidence="7" id="KW-1185">Reference proteome</keyword>
<dbReference type="NCBIfam" id="TIGR03500">
    <property type="entry name" value="FliO_TIGR"/>
    <property type="match status" value="1"/>
</dbReference>
<evidence type="ECO:0000313" key="7">
    <source>
        <dbReference type="Proteomes" id="UP000295063"/>
    </source>
</evidence>
<evidence type="ECO:0000256" key="4">
    <source>
        <dbReference type="ARBA" id="ARBA00023136"/>
    </source>
</evidence>
<keyword evidence="2 5" id="KW-0812">Transmembrane</keyword>
<evidence type="ECO:0000313" key="6">
    <source>
        <dbReference type="EMBL" id="TCL40144.1"/>
    </source>
</evidence>
<proteinExistence type="inferred from homology"/>
<dbReference type="Proteomes" id="UP000295063">
    <property type="component" value="Unassembled WGS sequence"/>
</dbReference>
<keyword evidence="3 5" id="KW-1133">Transmembrane helix</keyword>
<dbReference type="Pfam" id="PF04347">
    <property type="entry name" value="FliO"/>
    <property type="match status" value="1"/>
</dbReference>
<dbReference type="GO" id="GO:0005886">
    <property type="term" value="C:plasma membrane"/>
    <property type="evidence" value="ECO:0007669"/>
    <property type="project" value="UniProtKB-SubCell"/>
</dbReference>
<evidence type="ECO:0000256" key="1">
    <source>
        <dbReference type="ARBA" id="ARBA00022475"/>
    </source>
</evidence>
<keyword evidence="1 5" id="KW-1003">Cell membrane</keyword>
<comment type="caution">
    <text evidence="6">The sequence shown here is derived from an EMBL/GenBank/DDBJ whole genome shotgun (WGS) entry which is preliminary data.</text>
</comment>
<keyword evidence="6" id="KW-0966">Cell projection</keyword>